<sequence length="273" mass="28738">MGWTAPRDWTVGETVTEDMMDEQVKGNMRYLKGLDGVPTIESGLIIDNTGGDEYLKLPLLTTAEAGTVLAAEGKVAFDEQTHQVKIHNGTAVKAVISEADVDDTPVNGADTVPVSSNWAYDFQQTLTTGGDLPYATAAGVWDRLAKGTAGQRLSMNAGETAPEWQTVNGIAINTGSYTGDDSVNRAIAHGLGTTPSYLAILTPPSGSRAIGFWVAGFTYFVSVTVPGVGGAVLSPTSLTVTANDATNFYVGNATDYYQSMNANLVPYNWVALG</sequence>
<gene>
    <name evidence="1" type="ORF">MM415B02746_0013</name>
</gene>
<evidence type="ECO:0000313" key="1">
    <source>
        <dbReference type="EMBL" id="QJA88527.1"/>
    </source>
</evidence>
<dbReference type="EMBL" id="MT142785">
    <property type="protein sequence ID" value="QJA88527.1"/>
    <property type="molecule type" value="Genomic_DNA"/>
</dbReference>
<proteinExistence type="predicted"/>
<accession>A0A6M3L1U9</accession>
<evidence type="ECO:0008006" key="2">
    <source>
        <dbReference type="Google" id="ProtNLM"/>
    </source>
</evidence>
<name>A0A6M3L1U9_9ZZZZ</name>
<reference evidence="1" key="1">
    <citation type="submission" date="2020-03" db="EMBL/GenBank/DDBJ databases">
        <title>The deep terrestrial virosphere.</title>
        <authorList>
            <person name="Holmfeldt K."/>
            <person name="Nilsson E."/>
            <person name="Simone D."/>
            <person name="Lopez-Fernandez M."/>
            <person name="Wu X."/>
            <person name="de Brujin I."/>
            <person name="Lundin D."/>
            <person name="Andersson A."/>
            <person name="Bertilsson S."/>
            <person name="Dopson M."/>
        </authorList>
    </citation>
    <scope>NUCLEOTIDE SEQUENCE</scope>
    <source>
        <strain evidence="1">MM415B02746</strain>
    </source>
</reference>
<protein>
    <recommendedName>
        <fullName evidence="2">Tail protein</fullName>
    </recommendedName>
</protein>
<dbReference type="AlphaFoldDB" id="A0A6M3L1U9"/>
<organism evidence="1">
    <name type="scientific">viral metagenome</name>
    <dbReference type="NCBI Taxonomy" id="1070528"/>
    <lineage>
        <taxon>unclassified sequences</taxon>
        <taxon>metagenomes</taxon>
        <taxon>organismal metagenomes</taxon>
    </lineage>
</organism>